<protein>
    <submittedName>
        <fullName evidence="1">Uncharacterized protein</fullName>
    </submittedName>
</protein>
<dbReference type="Proteomes" id="UP000447873">
    <property type="component" value="Unassembled WGS sequence"/>
</dbReference>
<sequence>MATKRSHKVPSHFFPKDHKASLEEFRDLCSQQVTTEHRCPMASAVTSNIPTYDLPSRFLTPESLNTLQDEWNLILLSGPGVFVVKKLYKDLGLIDRVNEIYTSLIASEKVGSSGRSGDYFSSAGLNSRIWNSLFIHCLADSEAFAQYYSNPWLAVRFYVQNHCAS</sequence>
<comment type="caution">
    <text evidence="1">The sequence shown here is derived from an EMBL/GenBank/DDBJ whole genome shotgun (WGS) entry which is preliminary data.</text>
</comment>
<organism evidence="1 2">
    <name type="scientific">Venturia inaequalis</name>
    <name type="common">Apple scab fungus</name>
    <dbReference type="NCBI Taxonomy" id="5025"/>
    <lineage>
        <taxon>Eukaryota</taxon>
        <taxon>Fungi</taxon>
        <taxon>Dikarya</taxon>
        <taxon>Ascomycota</taxon>
        <taxon>Pezizomycotina</taxon>
        <taxon>Dothideomycetes</taxon>
        <taxon>Pleosporomycetidae</taxon>
        <taxon>Venturiales</taxon>
        <taxon>Venturiaceae</taxon>
        <taxon>Venturia</taxon>
    </lineage>
</organism>
<evidence type="ECO:0000313" key="2">
    <source>
        <dbReference type="Proteomes" id="UP000447873"/>
    </source>
</evidence>
<dbReference type="AlphaFoldDB" id="A0A8H3UV61"/>
<dbReference type="EMBL" id="WNWS01000176">
    <property type="protein sequence ID" value="KAE9976335.1"/>
    <property type="molecule type" value="Genomic_DNA"/>
</dbReference>
<name>A0A8H3UV61_VENIN</name>
<reference evidence="1 2" key="1">
    <citation type="submission" date="2018-12" db="EMBL/GenBank/DDBJ databases">
        <title>Venturia inaequalis Genome Resource.</title>
        <authorList>
            <person name="Lichtner F.J."/>
        </authorList>
    </citation>
    <scope>NUCLEOTIDE SEQUENCE [LARGE SCALE GENOMIC DNA]</scope>
    <source>
        <strain evidence="1 2">120213</strain>
    </source>
</reference>
<gene>
    <name evidence="1" type="ORF">EG328_002676</name>
</gene>
<evidence type="ECO:0000313" key="1">
    <source>
        <dbReference type="EMBL" id="KAE9976335.1"/>
    </source>
</evidence>
<proteinExistence type="predicted"/>
<accession>A0A8H3UV61</accession>